<evidence type="ECO:0000313" key="5">
    <source>
        <dbReference type="EMBL" id="KAJ5077927.1"/>
    </source>
</evidence>
<feature type="region of interest" description="Disordered" evidence="3">
    <location>
        <begin position="1656"/>
        <end position="1685"/>
    </location>
</feature>
<evidence type="ECO:0000256" key="3">
    <source>
        <dbReference type="SAM" id="MobiDB-lite"/>
    </source>
</evidence>
<dbReference type="InterPro" id="IPR036865">
    <property type="entry name" value="CRAL-TRIO_dom_sf"/>
</dbReference>
<keyword evidence="6" id="KW-1185">Reference proteome</keyword>
<dbReference type="InterPro" id="IPR011993">
    <property type="entry name" value="PH-like_dom_sf"/>
</dbReference>
<dbReference type="GO" id="GO:0005096">
    <property type="term" value="F:GTPase activator activity"/>
    <property type="evidence" value="ECO:0007669"/>
    <property type="project" value="UniProtKB-KW"/>
</dbReference>
<dbReference type="Gene3D" id="2.30.29.30">
    <property type="entry name" value="Pleckstrin-homology domain (PH domain)/Phosphotyrosine-binding domain (PTB)"/>
    <property type="match status" value="1"/>
</dbReference>
<feature type="region of interest" description="Disordered" evidence="3">
    <location>
        <begin position="819"/>
        <end position="838"/>
    </location>
</feature>
<feature type="region of interest" description="Disordered" evidence="3">
    <location>
        <begin position="759"/>
        <end position="782"/>
    </location>
</feature>
<gene>
    <name evidence="5" type="ORF">M0811_05617</name>
</gene>
<keyword evidence="1" id="KW-0343">GTPase activation</keyword>
<dbReference type="InterPro" id="IPR001936">
    <property type="entry name" value="RasGAP_dom"/>
</dbReference>
<name>A0A9Q0LRY6_ANAIG</name>
<dbReference type="SMART" id="SM00323">
    <property type="entry name" value="RasGAP"/>
    <property type="match status" value="1"/>
</dbReference>
<organism evidence="5 6">
    <name type="scientific">Anaeramoeba ignava</name>
    <name type="common">Anaerobic marine amoeba</name>
    <dbReference type="NCBI Taxonomy" id="1746090"/>
    <lineage>
        <taxon>Eukaryota</taxon>
        <taxon>Metamonada</taxon>
        <taxon>Anaeramoebidae</taxon>
        <taxon>Anaeramoeba</taxon>
    </lineage>
</organism>
<dbReference type="PANTHER" id="PTHR10194">
    <property type="entry name" value="RAS GTPASE-ACTIVATING PROTEINS"/>
    <property type="match status" value="1"/>
</dbReference>
<dbReference type="Pfam" id="PF00616">
    <property type="entry name" value="RasGAP"/>
    <property type="match status" value="1"/>
</dbReference>
<evidence type="ECO:0000313" key="6">
    <source>
        <dbReference type="Proteomes" id="UP001149090"/>
    </source>
</evidence>
<evidence type="ECO:0000259" key="4">
    <source>
        <dbReference type="PROSITE" id="PS50018"/>
    </source>
</evidence>
<feature type="domain" description="Ras-GAP" evidence="4">
    <location>
        <begin position="1302"/>
        <end position="1499"/>
    </location>
</feature>
<dbReference type="OrthoDB" id="28245at2759"/>
<comment type="caution">
    <text evidence="5">The sequence shown here is derived from an EMBL/GenBank/DDBJ whole genome shotgun (WGS) entry which is preliminary data.</text>
</comment>
<dbReference type="PROSITE" id="PS50018">
    <property type="entry name" value="RAS_GTPASE_ACTIV_2"/>
    <property type="match status" value="1"/>
</dbReference>
<feature type="region of interest" description="Disordered" evidence="3">
    <location>
        <begin position="1554"/>
        <end position="1576"/>
    </location>
</feature>
<dbReference type="Proteomes" id="UP001149090">
    <property type="component" value="Unassembled WGS sequence"/>
</dbReference>
<dbReference type="Gene3D" id="3.40.525.10">
    <property type="entry name" value="CRAL-TRIO lipid binding domain"/>
    <property type="match status" value="1"/>
</dbReference>
<dbReference type="PANTHER" id="PTHR10194:SF142">
    <property type="entry name" value="NEUROFIBROMIN"/>
    <property type="match status" value="1"/>
</dbReference>
<dbReference type="EMBL" id="JAPDFW010000056">
    <property type="protein sequence ID" value="KAJ5077927.1"/>
    <property type="molecule type" value="Genomic_DNA"/>
</dbReference>
<evidence type="ECO:0000256" key="1">
    <source>
        <dbReference type="ARBA" id="ARBA00022468"/>
    </source>
</evidence>
<dbReference type="InterPro" id="IPR008936">
    <property type="entry name" value="Rho_GTPase_activation_prot"/>
</dbReference>
<feature type="compositionally biased region" description="Basic and acidic residues" evidence="3">
    <location>
        <begin position="821"/>
        <end position="838"/>
    </location>
</feature>
<dbReference type="InterPro" id="IPR039360">
    <property type="entry name" value="Ras_GTPase"/>
</dbReference>
<sequence>MSKEEKTLSTITTRISKLLPYKRFDTTQNQSVFIPKEFIEKNISMENEVLIKFSTVRLEAVIKALTDLLRDINHNIALSGDSRFDGIEKSILIVLEVLYQSFFHSSKMTEKEIEDYESKNNHRILNDSLAANLIKLLSQILFEREHTLYKQNFESSIGKIVEFLSHLNYEVVFKRVTEALLAIKSGDDRIDFRELELIKYLHYNSKRLSNLLFKLEQAFGHFKKQHRELIATCLRDAIWSWIDHYPLQFTEISQSKRTMDGNPDVLFDYFRKWGNSMKKKSHEFWPVQTMLIMLCPDILLQIALANKEFTTSPKGQFIETLQTTFRGKGERADKAAFCLVDLCRASTYVSKSDMSALRYIVPNVESDLKKKLFDSLRPYPDRNVLVQLLVSSFKINPKDLFQVCLDKDAPILFKLILAKTLLFIAKEEPLPWNPLFKVTYSISSSIKKIFSDYLANLRNLQKTQTDLGREKQLPAFIETQNLKKKEKEQIGIAQLQIETINEIINLFCQDPEFILFEFTSNPNTLRIEIIELFEGITSCLDNTLSSEISYSANQALKELFKPIYIEKWCPRDLMNSFYETSSVVFSQIGKLIIDTPEITQEKIQSLLDLLYYLLKKRNEFLISHKKEFENYQTNIQKNIMTKHQDANTKVEIALLILLCNSDPVICSQASLCFDELCEETKLISDLKNENNTIASLYVHYRRLAQVGQLTTGKIAQQKGIRALFRRIDIATNANKAAWNEIYDRWITSTKIIIRHQNNTFEENSENQPKKQIKSRSKTKIGNSSSFEFSDADMNRIKFEWQNYSGFLCSLAAVAKFIPKPNDPKQETENDPTKPKDSQQKMIIDSFIEKCLKLTVSDVGYIKETIVQPISVMSPSVYPQFFAQITQRISENFSKDGHVESSSEESTLFYDQLISIMKNIMEQPLDLDDLSEVDLENLILSIMNYLSHIIVDAKSLRIKSKMCQLIEVITKKRDSILFRHENEFRNKLIEIIMEWITDIQKDSKKLPIKLSKTDSQLQAQSPNKLNRSLSINVVDDLNNQNIQDSKEDQLKNISQSPKIITEQNPQSIITKIDHNLDIKSDKYEKSNQETMQMNTQKTSANLPTKLSTTANIQQTDSNQNTIQMSQQKDPNIDPQKDIDRMRKELSITSMSAIEKLFYGLILQKPRTGEIGEQLTGEQILEQRSQLFLQYFSFFSSMLTQLQKEKEFSEDARKLSQHTIMAISNMIHANVNVGLKHALPMGYINDIESRGAFIDVLTNILKQGTEFGSLKETLEDKYQSMVNLLLADNLIVTKAVCSITDVTEMDLVSKLIVKINEINGSTLHLLRYFIKHEVESTPQNQPQMLFRRNSFASKMLGVYSQIIGRDFLKKMFEDLMKSLINEINVNKKKFEINQPLMKEGEILEQNLENLQSFTIQFFEKISDSIEYIPEEFLEISRYLREDVGKRFPENVRVCVAGFFFLRFICPAITSPENSQVVSERVSPEVRRALILIAKTIQNLASGVMFGKKEEYMLPLNNFIESKKEEFDKFIIKMTESKKIDGKVEVNIKRTGSLKSMALSSKTKSQDDNKSFGLSSPRSKVQSKFGNEITSMENLQETEAIAQVTEFSDEELEDLSLLHAHLNRNMEKFSIYFKRQKDPEVIKVGEQFLSILQQLGKPQDKKKKDKKELENESNKTTQSISETTSSLENTKKNRKFKDFMLRMKGLDTSKYNSVFYQNGKTKKGELVFYFITRRIVQSENMELFSYHIFKNLEMHLSKGAAKPFVVVFDCAWFSPQHEIPKTWISQFFSKWPDIWNESFKQAYFILPTTAFKKSAKRFSKVIPHSRSQNIQIFDLPTQIFGIISEKEQKLPSETIEIETTIKSRFTQIFHVSQFRQREIFINVSNKYLQIIQTKETLFNKMSNLTDIINITDVHDVQILQETPDQFMIKLTIDSEQKNLTYRSTTRKEIVQAIQKTKSRFEHQQKVGNQKNEVFSEVRPSDVPGSLLNIALLNLGNDNESLRKSAYNLATLLCKSFNFSAKNQLMEAKGLFIPQSHTSIVINLSKQLAANEKQLTIEFLRECLKYFEKASLHERYLCLEYMAPWFPNLKEFVYSPNEDIKKRKKIKMNQEDERYKFARDIIMNLVKMTIAQKKLYPAILVHVWKKISSVWELVDLLVINVFIEESLIYGIDTQESEIIAQIIVTIATFDPKRISVKLSDYLLRRISSASRKDINIENKRIEDYNRWGEILIVTRFLLYLSFENIISLKTTLPRLFHMILMTYSADSLFMRSALLFLLVNIIHSLATKLPPNDEKNKSKLNAILNEVTQLRFYILFMGSGSTKFNDLFKGFNAISSGLTNINTTGILKLSKKLQDKLIEGDEKVTLEKKHSGSNLLIENLQENTSNIEDDFEAQSRNVNQNKEKYHLEPITIKSTEQVAQIFFRIVQCYYDYPKELGKEWHRKWLELTEYSAFSNSLIQPRSMVVLGVLSSSQISDAFIAKIFTYMHPLLNKAKTTENETKMLISIIICLTHLYPLLQTNSSLRFDLFWVTVALIQLEEPRLFSVSIELLYCILTTLEKANIFQNKSIEDVFIEKRKEQPRIGSSNINF</sequence>
<dbReference type="Pfam" id="PF13716">
    <property type="entry name" value="CRAL_TRIO_2"/>
    <property type="match status" value="1"/>
</dbReference>
<keyword evidence="2" id="KW-0597">Phosphoprotein</keyword>
<feature type="compositionally biased region" description="Polar residues" evidence="3">
    <location>
        <begin position="1671"/>
        <end position="1685"/>
    </location>
</feature>
<dbReference type="SUPFAM" id="SSF48350">
    <property type="entry name" value="GTPase activation domain, GAP"/>
    <property type="match status" value="1"/>
</dbReference>
<dbReference type="Gene3D" id="1.10.506.10">
    <property type="entry name" value="GTPase Activation - p120gap, domain 1"/>
    <property type="match status" value="2"/>
</dbReference>
<reference evidence="5" key="1">
    <citation type="submission" date="2022-10" db="EMBL/GenBank/DDBJ databases">
        <title>Novel sulphate-reducing endosymbionts in the free-living metamonad Anaeramoeba.</title>
        <authorList>
            <person name="Jerlstrom-Hultqvist J."/>
            <person name="Cepicka I."/>
            <person name="Gallot-Lavallee L."/>
            <person name="Salas-Leiva D."/>
            <person name="Curtis B.A."/>
            <person name="Zahonova K."/>
            <person name="Pipaliya S."/>
            <person name="Dacks J."/>
            <person name="Roger A.J."/>
        </authorList>
    </citation>
    <scope>NUCLEOTIDE SEQUENCE</scope>
    <source>
        <strain evidence="5">BMAN</strain>
    </source>
</reference>
<proteinExistence type="predicted"/>
<accession>A0A9Q0LRY6</accession>
<protein>
    <submittedName>
        <fullName evidence="5">Inhibitory regulator protein ira1-related</fullName>
    </submittedName>
</protein>
<dbReference type="InterPro" id="IPR001251">
    <property type="entry name" value="CRAL-TRIO_dom"/>
</dbReference>
<evidence type="ECO:0000256" key="2">
    <source>
        <dbReference type="ARBA" id="ARBA00022553"/>
    </source>
</evidence>
<dbReference type="OMA" id="VISTPEH"/>